<dbReference type="AlphaFoldDB" id="A0A6I4J009"/>
<evidence type="ECO:0000313" key="7">
    <source>
        <dbReference type="Proteomes" id="UP000441389"/>
    </source>
</evidence>
<dbReference type="EMBL" id="WQMS01000004">
    <property type="protein sequence ID" value="MVO77001.1"/>
    <property type="molecule type" value="Genomic_DNA"/>
</dbReference>
<sequence length="279" mass="29906">MRSAAVVIALGLGAPCYAQTTEPIQRGLQRTGPGTDGWSITVGIAPVLSPAWLGSRDMALSVYPDLRVNYGDLLFASVPEGIGVNAINRSGWKAGPLVKVRFGRDEDKGGSPFLVAGASNALRGLGNIDAAAEPGVFVEKRFGNREEWQARAEFRRGFGGHEGVVADVSLNYRTRLRRSIFSIGPRATVASKDFMQTFFGIDAAQSSRSGLGRYDADGGILSAGVGATIIRPLDRRRAVTLFTSLERLGDEAGRSPLIRERGRRGQFTIGIGYGFRFGL</sequence>
<accession>A0A6I4J009</accession>
<dbReference type="GO" id="GO:0009279">
    <property type="term" value="C:cell outer membrane"/>
    <property type="evidence" value="ECO:0007669"/>
    <property type="project" value="UniProtKB-SubCell"/>
</dbReference>
<reference evidence="6 7" key="1">
    <citation type="submission" date="2019-12" db="EMBL/GenBank/DDBJ databases">
        <authorList>
            <person name="Huq M.A."/>
        </authorList>
    </citation>
    <scope>NUCLEOTIDE SEQUENCE [LARGE SCALE GENOMIC DNA]</scope>
    <source>
        <strain evidence="6 7">MAH-20</strain>
    </source>
</reference>
<keyword evidence="7" id="KW-1185">Reference proteome</keyword>
<evidence type="ECO:0000256" key="1">
    <source>
        <dbReference type="ARBA" id="ARBA00004442"/>
    </source>
</evidence>
<dbReference type="InterPro" id="IPR010583">
    <property type="entry name" value="MipA"/>
</dbReference>
<dbReference type="PANTHER" id="PTHR38776:SF1">
    <property type="entry name" value="MLTA-INTERACTING PROTEIN-RELATED"/>
    <property type="match status" value="1"/>
</dbReference>
<proteinExistence type="inferred from homology"/>
<evidence type="ECO:0000256" key="2">
    <source>
        <dbReference type="ARBA" id="ARBA00005722"/>
    </source>
</evidence>
<comment type="caution">
    <text evidence="6">The sequence shown here is derived from an EMBL/GenBank/DDBJ whole genome shotgun (WGS) entry which is preliminary data.</text>
</comment>
<keyword evidence="5" id="KW-0998">Cell outer membrane</keyword>
<dbReference type="PANTHER" id="PTHR38776">
    <property type="entry name" value="MLTA-INTERACTING PROTEIN-RELATED"/>
    <property type="match status" value="1"/>
</dbReference>
<evidence type="ECO:0000256" key="5">
    <source>
        <dbReference type="ARBA" id="ARBA00023237"/>
    </source>
</evidence>
<keyword evidence="4" id="KW-0472">Membrane</keyword>
<gene>
    <name evidence="6" type="ORF">GON01_03490</name>
</gene>
<evidence type="ECO:0000256" key="3">
    <source>
        <dbReference type="ARBA" id="ARBA00022729"/>
    </source>
</evidence>
<keyword evidence="3" id="KW-0732">Signal</keyword>
<comment type="similarity">
    <text evidence="2">Belongs to the MipA/OmpV family.</text>
</comment>
<protein>
    <submittedName>
        <fullName evidence="6">MipA/OmpV family protein</fullName>
    </submittedName>
</protein>
<dbReference type="RefSeq" id="WP_157025994.1">
    <property type="nucleotide sequence ID" value="NZ_WQMS01000004.1"/>
</dbReference>
<dbReference type="Pfam" id="PF06629">
    <property type="entry name" value="MipA"/>
    <property type="match status" value="1"/>
</dbReference>
<evidence type="ECO:0000313" key="6">
    <source>
        <dbReference type="EMBL" id="MVO77001.1"/>
    </source>
</evidence>
<dbReference type="Proteomes" id="UP000441389">
    <property type="component" value="Unassembled WGS sequence"/>
</dbReference>
<evidence type="ECO:0000256" key="4">
    <source>
        <dbReference type="ARBA" id="ARBA00023136"/>
    </source>
</evidence>
<organism evidence="6 7">
    <name type="scientific">Sphingomonas horti</name>
    <dbReference type="NCBI Taxonomy" id="2682842"/>
    <lineage>
        <taxon>Bacteria</taxon>
        <taxon>Pseudomonadati</taxon>
        <taxon>Pseudomonadota</taxon>
        <taxon>Alphaproteobacteria</taxon>
        <taxon>Sphingomonadales</taxon>
        <taxon>Sphingomonadaceae</taxon>
        <taxon>Sphingomonas</taxon>
    </lineage>
</organism>
<name>A0A6I4J009_9SPHN</name>
<comment type="subcellular location">
    <subcellularLocation>
        <location evidence="1">Cell outer membrane</location>
    </subcellularLocation>
</comment>